<gene>
    <name evidence="1" type="ORF">EHAR0213_LOCUS9388</name>
</gene>
<accession>A0A7S3JE19</accession>
<protein>
    <submittedName>
        <fullName evidence="1">Uncharacterized protein</fullName>
    </submittedName>
</protein>
<evidence type="ECO:0000313" key="1">
    <source>
        <dbReference type="EMBL" id="CAE0350474.1"/>
    </source>
</evidence>
<dbReference type="AlphaFoldDB" id="A0A7S3JE19"/>
<proteinExistence type="predicted"/>
<name>A0A7S3JE19_9SPIT</name>
<dbReference type="EMBL" id="HBII01022600">
    <property type="protein sequence ID" value="CAE0350474.1"/>
    <property type="molecule type" value="Transcribed_RNA"/>
</dbReference>
<reference evidence="1" key="1">
    <citation type="submission" date="2021-01" db="EMBL/GenBank/DDBJ databases">
        <authorList>
            <person name="Corre E."/>
            <person name="Pelletier E."/>
            <person name="Niang G."/>
            <person name="Scheremetjew M."/>
            <person name="Finn R."/>
            <person name="Kale V."/>
            <person name="Holt S."/>
            <person name="Cochrane G."/>
            <person name="Meng A."/>
            <person name="Brown T."/>
            <person name="Cohen L."/>
        </authorList>
    </citation>
    <scope>NUCLEOTIDE SEQUENCE</scope>
    <source>
        <strain evidence="1">FSP1.4</strain>
    </source>
</reference>
<sequence length="229" mass="26669">MERTVSTDSVKLSKRNSVVYSSQKAKEFFRRSTICIPRSQSEAERNQMKMVSLVDRSLDIQLNEAIILLRICKETYEKCTATIGHHHLQKHSVKQPERSCDPEYDRLTRLLAKETQKTKLVQERHANMAVEVKLMTKYLNILRSKISTICTALSTNQSLRHKISKKDRRLRSNAEDRTPNTLFRKIKESAHKRSQFKQISYAIKNQYKSHTDENFSTLTVPEINLTSLT</sequence>
<organism evidence="1">
    <name type="scientific">Euplotes harpa</name>
    <dbReference type="NCBI Taxonomy" id="151035"/>
    <lineage>
        <taxon>Eukaryota</taxon>
        <taxon>Sar</taxon>
        <taxon>Alveolata</taxon>
        <taxon>Ciliophora</taxon>
        <taxon>Intramacronucleata</taxon>
        <taxon>Spirotrichea</taxon>
        <taxon>Hypotrichia</taxon>
        <taxon>Euplotida</taxon>
        <taxon>Euplotidae</taxon>
        <taxon>Euplotes</taxon>
    </lineage>
</organism>